<name>A0A7S1LYE2_NEODS</name>
<reference evidence="5" key="1">
    <citation type="submission" date="2021-01" db="EMBL/GenBank/DDBJ databases">
        <authorList>
            <person name="Corre E."/>
            <person name="Pelletier E."/>
            <person name="Niang G."/>
            <person name="Scheremetjew M."/>
            <person name="Finn R."/>
            <person name="Kale V."/>
            <person name="Holt S."/>
            <person name="Cochrane G."/>
            <person name="Meng A."/>
            <person name="Brown T."/>
            <person name="Cohen L."/>
        </authorList>
    </citation>
    <scope>NUCLEOTIDE SEQUENCE</scope>
    <source>
        <strain evidence="5">CCAP 1951/1</strain>
    </source>
</reference>
<dbReference type="GO" id="GO:0016559">
    <property type="term" value="P:peroxisome fission"/>
    <property type="evidence" value="ECO:0007669"/>
    <property type="project" value="InterPro"/>
</dbReference>
<gene>
    <name evidence="5" type="ORF">NDES1114_LOCUS14236</name>
</gene>
<dbReference type="PANTHER" id="PTHR12652:SF50">
    <property type="entry name" value="PEROXIN 11"/>
    <property type="match status" value="1"/>
</dbReference>
<dbReference type="Pfam" id="PF05648">
    <property type="entry name" value="PEX11"/>
    <property type="match status" value="1"/>
</dbReference>
<dbReference type="GO" id="GO:0005778">
    <property type="term" value="C:peroxisomal membrane"/>
    <property type="evidence" value="ECO:0007669"/>
    <property type="project" value="UniProtKB-SubCell"/>
</dbReference>
<evidence type="ECO:0000256" key="4">
    <source>
        <dbReference type="ARBA" id="ARBA00046271"/>
    </source>
</evidence>
<evidence type="ECO:0000256" key="1">
    <source>
        <dbReference type="ARBA" id="ARBA00022593"/>
    </source>
</evidence>
<dbReference type="AlphaFoldDB" id="A0A7S1LYE2"/>
<evidence type="ECO:0008006" key="6">
    <source>
        <dbReference type="Google" id="ProtNLM"/>
    </source>
</evidence>
<accession>A0A7S1LYE2</accession>
<proteinExistence type="predicted"/>
<dbReference type="PANTHER" id="PTHR12652">
    <property type="entry name" value="PEROXISOMAL BIOGENESIS FACTOR 11"/>
    <property type="match status" value="1"/>
</dbReference>
<protein>
    <recommendedName>
        <fullName evidence="6">Glycosomal membrane protein</fullName>
    </recommendedName>
</protein>
<evidence type="ECO:0000256" key="3">
    <source>
        <dbReference type="ARBA" id="ARBA00023140"/>
    </source>
</evidence>
<keyword evidence="3" id="KW-0576">Peroxisome</keyword>
<dbReference type="InterPro" id="IPR008733">
    <property type="entry name" value="PEX11"/>
</dbReference>
<dbReference type="EMBL" id="HBGF01021577">
    <property type="protein sequence ID" value="CAD9115064.1"/>
    <property type="molecule type" value="Transcribed_RNA"/>
</dbReference>
<evidence type="ECO:0000256" key="2">
    <source>
        <dbReference type="ARBA" id="ARBA00023136"/>
    </source>
</evidence>
<comment type="subcellular location">
    <subcellularLocation>
        <location evidence="4">Peroxisome membrane</location>
    </subcellularLocation>
</comment>
<organism evidence="5">
    <name type="scientific">Neobodo designis</name>
    <name type="common">Flagellated protozoan</name>
    <name type="synonym">Bodo designis</name>
    <dbReference type="NCBI Taxonomy" id="312471"/>
    <lineage>
        <taxon>Eukaryota</taxon>
        <taxon>Discoba</taxon>
        <taxon>Euglenozoa</taxon>
        <taxon>Kinetoplastea</taxon>
        <taxon>Metakinetoplastina</taxon>
        <taxon>Neobodonida</taxon>
        <taxon>Neobodo</taxon>
    </lineage>
</organism>
<keyword evidence="2" id="KW-0472">Membrane</keyword>
<evidence type="ECO:0000313" key="5">
    <source>
        <dbReference type="EMBL" id="CAD9115064.1"/>
    </source>
</evidence>
<keyword evidence="1" id="KW-0962">Peroxisome biogenesis</keyword>
<sequence>MAATADVAVKFMASAEAREKALKLFTNVARVAHSVSGDAQHVALAKSLSDGRSLLRLVQHGNQLTAIRDIVARGNLGCQQHLTIVRNVFELGFLCLNNAALFSKWGLMRIDVRRANYRGTLCLLGVYTVACIVDVLKMIALDAKNLKDGADDYVRQWRRLLLDLARHLCDALASLSQSQLLTGATCSDRTVALLGGASGLAACYINWKSARESLEKKQKA</sequence>